<dbReference type="Proteomes" id="UP000000323">
    <property type="component" value="Chromosome 2"/>
</dbReference>
<dbReference type="HOGENOM" id="CLU_1354075_0_0_0"/>
<sequence>MTESGGGEHACAQSDVGDGIVTHNYVQARIINTLRYDKPELDWHQRTGTNHLHFQMEDRYCDQLSSTEMQDIELRYRVKTDANAQSTCYSYGYDDATECAIDLGPVYIGNHVDSRAYRIIHSRDSIYDNDGTEWKRRHMVSHETGHALGLMDPIYNTYTGRYEPCTDRSVMHTPYPYCPGNYAYRYPSDWDRDTVWELINKP</sequence>
<reference evidence="2" key="1">
    <citation type="journal article" date="2010" name="Stand. Genomic Sci.">
        <title>Complete genome sequence of 'Thermobaculum terrenum' type strain (YNP1).</title>
        <authorList>
            <person name="Kiss H."/>
            <person name="Cleland D."/>
            <person name="Lapidus A."/>
            <person name="Lucas S."/>
            <person name="Glavina Del Rio T."/>
            <person name="Nolan M."/>
            <person name="Tice H."/>
            <person name="Han C."/>
            <person name="Goodwin L."/>
            <person name="Pitluck S."/>
            <person name="Liolios K."/>
            <person name="Ivanova N."/>
            <person name="Mavromatis K."/>
            <person name="Ovchinnikova G."/>
            <person name="Pati A."/>
            <person name="Chen A."/>
            <person name="Palaniappan K."/>
            <person name="Land M."/>
            <person name="Hauser L."/>
            <person name="Chang Y."/>
            <person name="Jeffries C."/>
            <person name="Lu M."/>
            <person name="Brettin T."/>
            <person name="Detter J."/>
            <person name="Goker M."/>
            <person name="Tindall B."/>
            <person name="Beck B."/>
            <person name="McDermott T."/>
            <person name="Woyke T."/>
            <person name="Bristow J."/>
            <person name="Eisen J."/>
            <person name="Markowitz V."/>
            <person name="Hugenholtz P."/>
            <person name="Kyrpides N."/>
            <person name="Klenk H."/>
            <person name="Cheng J."/>
        </authorList>
    </citation>
    <scope>NUCLEOTIDE SEQUENCE [LARGE SCALE GENOMIC DNA]</scope>
    <source>
        <strain evidence="2">ATCC BAA-798 / YNP1</strain>
    </source>
</reference>
<organism evidence="1 2">
    <name type="scientific">Thermobaculum terrenum (strain ATCC BAA-798 / CCMEE 7001 / YNP1)</name>
    <dbReference type="NCBI Taxonomy" id="525904"/>
    <lineage>
        <taxon>Bacteria</taxon>
        <taxon>Bacillati</taxon>
        <taxon>Chloroflexota</taxon>
        <taxon>Chloroflexia</taxon>
        <taxon>Candidatus Thermobaculales</taxon>
        <taxon>Candidatus Thermobaculaceae</taxon>
        <taxon>Thermobaculum</taxon>
    </lineage>
</organism>
<protein>
    <submittedName>
        <fullName evidence="1">Uncharacterized protein</fullName>
    </submittedName>
</protein>
<gene>
    <name evidence="1" type="ordered locus">Tter_2755</name>
</gene>
<dbReference type="EMBL" id="CP001826">
    <property type="protein sequence ID" value="ACZ43641.1"/>
    <property type="molecule type" value="Genomic_DNA"/>
</dbReference>
<accession>D1CIS1</accession>
<dbReference type="KEGG" id="ttr:Tter_2755"/>
<evidence type="ECO:0000313" key="2">
    <source>
        <dbReference type="Proteomes" id="UP000000323"/>
    </source>
</evidence>
<dbReference type="SUPFAM" id="SSF55486">
    <property type="entry name" value="Metalloproteases ('zincins'), catalytic domain"/>
    <property type="match status" value="1"/>
</dbReference>
<dbReference type="STRING" id="525904.Tter_2755"/>
<name>D1CIS1_THET1</name>
<dbReference type="AlphaFoldDB" id="D1CIS1"/>
<evidence type="ECO:0000313" key="1">
    <source>
        <dbReference type="EMBL" id="ACZ43641.1"/>
    </source>
</evidence>
<keyword evidence="2" id="KW-1185">Reference proteome</keyword>
<proteinExistence type="predicted"/>